<evidence type="ECO:0000313" key="2">
    <source>
        <dbReference type="RefSeq" id="XP_054859308.1"/>
    </source>
</evidence>
<organism evidence="1 2">
    <name type="scientific">Eublepharis macularius</name>
    <name type="common">Leopard gecko</name>
    <name type="synonym">Cyrtodactylus macularius</name>
    <dbReference type="NCBI Taxonomy" id="481883"/>
    <lineage>
        <taxon>Eukaryota</taxon>
        <taxon>Metazoa</taxon>
        <taxon>Chordata</taxon>
        <taxon>Craniata</taxon>
        <taxon>Vertebrata</taxon>
        <taxon>Euteleostomi</taxon>
        <taxon>Lepidosauria</taxon>
        <taxon>Squamata</taxon>
        <taxon>Bifurcata</taxon>
        <taxon>Gekkota</taxon>
        <taxon>Eublepharidae</taxon>
        <taxon>Eublepharinae</taxon>
        <taxon>Eublepharis</taxon>
    </lineage>
</organism>
<proteinExistence type="predicted"/>
<gene>
    <name evidence="2" type="primary">LOC129346065</name>
</gene>
<protein>
    <submittedName>
        <fullName evidence="2">Uncharacterized protein LOC129346065</fullName>
    </submittedName>
</protein>
<name>A0AA97LK22_EUBMA</name>
<reference evidence="2" key="1">
    <citation type="submission" date="2025-08" db="UniProtKB">
        <authorList>
            <consortium name="RefSeq"/>
        </authorList>
    </citation>
    <scope>IDENTIFICATION</scope>
    <source>
        <tissue evidence="2">Blood</tissue>
    </source>
</reference>
<sequence>MGGLGPVMLSQTSFTAIQQPNGSALDNQAVEDTSRDAGSPKLKQNVVVLDPADYTGHCSFLRGLFAVPNSWTEITADFLEDAFRKVLTEMDYLATQKPNGSALDNQAVEDTSRDAGSPKLKQNVVVLDPADYTGHCSFLRGLFAVPNSWTEITADFLEDAFRKVLTEMDYLATQKPNGSALDNQAVEDTSRDAGSPKLKQNVVVLDPADYTGHCSFLRGLFAVPNSWTEITADFLEDAFRKVLTEMDYLGSYTSLAIQDYLAHYLSRHRGELNGTRDHPQPVPSWGS</sequence>
<dbReference type="GeneID" id="129346065"/>
<evidence type="ECO:0000313" key="1">
    <source>
        <dbReference type="Proteomes" id="UP001190640"/>
    </source>
</evidence>
<dbReference type="AlphaFoldDB" id="A0AA97LK22"/>
<dbReference type="RefSeq" id="XP_054859308.1">
    <property type="nucleotide sequence ID" value="XM_055003333.1"/>
</dbReference>
<dbReference type="KEGG" id="emc:129346065"/>
<accession>A0AA97LK22</accession>
<keyword evidence="1" id="KW-1185">Reference proteome</keyword>
<dbReference type="Proteomes" id="UP001190640">
    <property type="component" value="Chromosome 19"/>
</dbReference>